<keyword evidence="4" id="KW-0949">S-adenosyl-L-methionine</keyword>
<dbReference type="EMBL" id="CAAALY010050898">
    <property type="protein sequence ID" value="VEL21361.1"/>
    <property type="molecule type" value="Genomic_DNA"/>
</dbReference>
<evidence type="ECO:0000313" key="8">
    <source>
        <dbReference type="Proteomes" id="UP000784294"/>
    </source>
</evidence>
<sequence length="76" mass="8851">MTFVRATESHMHTARLPYQDFLERESNSVTEPPKRLAPIKSPILPINQVVEILLNYYNNGLDWNAAFLKVLPHKYL</sequence>
<dbReference type="OrthoDB" id="278300at2759"/>
<protein>
    <recommendedName>
        <fullName evidence="1">tRNA (guanine(9)-N(1))-methyltransferase</fullName>
        <ecNumber evidence="1">2.1.1.221</ecNumber>
    </recommendedName>
</protein>
<dbReference type="GO" id="GO:0005634">
    <property type="term" value="C:nucleus"/>
    <property type="evidence" value="ECO:0007669"/>
    <property type="project" value="TreeGrafter"/>
</dbReference>
<dbReference type="GO" id="GO:0000049">
    <property type="term" value="F:tRNA binding"/>
    <property type="evidence" value="ECO:0007669"/>
    <property type="project" value="TreeGrafter"/>
</dbReference>
<feature type="domain" description="SAM-dependent MTase TRM10-type" evidence="6">
    <location>
        <begin position="1"/>
        <end position="76"/>
    </location>
</feature>
<dbReference type="GO" id="GO:0002939">
    <property type="term" value="P:tRNA N1-guanine methylation"/>
    <property type="evidence" value="ECO:0007669"/>
    <property type="project" value="TreeGrafter"/>
</dbReference>
<gene>
    <name evidence="7" type="ORF">PXEA_LOCUS14801</name>
</gene>
<dbReference type="PANTHER" id="PTHR13563:SF13">
    <property type="entry name" value="TRNA METHYLTRANSFERASE 10 HOMOLOG A"/>
    <property type="match status" value="1"/>
</dbReference>
<evidence type="ECO:0000259" key="6">
    <source>
        <dbReference type="PROSITE" id="PS51675"/>
    </source>
</evidence>
<keyword evidence="8" id="KW-1185">Reference proteome</keyword>
<evidence type="ECO:0000256" key="2">
    <source>
        <dbReference type="ARBA" id="ARBA00022603"/>
    </source>
</evidence>
<dbReference type="InterPro" id="IPR038459">
    <property type="entry name" value="MT_TRM10-typ_sf"/>
</dbReference>
<dbReference type="Proteomes" id="UP000784294">
    <property type="component" value="Unassembled WGS sequence"/>
</dbReference>
<dbReference type="InterPro" id="IPR007356">
    <property type="entry name" value="tRNA_m1G_MeTrfase_euk"/>
</dbReference>
<keyword evidence="3" id="KW-0808">Transferase</keyword>
<accession>A0A448WVS2</accession>
<dbReference type="PANTHER" id="PTHR13563">
    <property type="entry name" value="TRNA (GUANINE-9-) METHYLTRANSFERASE"/>
    <property type="match status" value="1"/>
</dbReference>
<evidence type="ECO:0000313" key="7">
    <source>
        <dbReference type="EMBL" id="VEL21361.1"/>
    </source>
</evidence>
<evidence type="ECO:0000256" key="4">
    <source>
        <dbReference type="ARBA" id="ARBA00022691"/>
    </source>
</evidence>
<dbReference type="PROSITE" id="PS51675">
    <property type="entry name" value="SAM_MT_TRM10"/>
    <property type="match status" value="1"/>
</dbReference>
<dbReference type="InterPro" id="IPR028564">
    <property type="entry name" value="MT_TRM10-typ"/>
</dbReference>
<evidence type="ECO:0000256" key="1">
    <source>
        <dbReference type="ARBA" id="ARBA00012797"/>
    </source>
</evidence>
<organism evidence="7 8">
    <name type="scientific">Protopolystoma xenopodis</name>
    <dbReference type="NCBI Taxonomy" id="117903"/>
    <lineage>
        <taxon>Eukaryota</taxon>
        <taxon>Metazoa</taxon>
        <taxon>Spiralia</taxon>
        <taxon>Lophotrochozoa</taxon>
        <taxon>Platyhelminthes</taxon>
        <taxon>Monogenea</taxon>
        <taxon>Polyopisthocotylea</taxon>
        <taxon>Polystomatidea</taxon>
        <taxon>Polystomatidae</taxon>
        <taxon>Protopolystoma</taxon>
    </lineage>
</organism>
<comment type="catalytic activity">
    <reaction evidence="5">
        <text>guanosine(9) in tRNA + S-adenosyl-L-methionine = N(1)-methylguanosine(9) in tRNA + S-adenosyl-L-homocysteine + H(+)</text>
        <dbReference type="Rhea" id="RHEA:43156"/>
        <dbReference type="Rhea" id="RHEA-COMP:10367"/>
        <dbReference type="Rhea" id="RHEA-COMP:10368"/>
        <dbReference type="ChEBI" id="CHEBI:15378"/>
        <dbReference type="ChEBI" id="CHEBI:57856"/>
        <dbReference type="ChEBI" id="CHEBI:59789"/>
        <dbReference type="ChEBI" id="CHEBI:73542"/>
        <dbReference type="ChEBI" id="CHEBI:74269"/>
        <dbReference type="EC" id="2.1.1.221"/>
    </reaction>
</comment>
<dbReference type="AlphaFoldDB" id="A0A448WVS2"/>
<evidence type="ECO:0000256" key="3">
    <source>
        <dbReference type="ARBA" id="ARBA00022679"/>
    </source>
</evidence>
<name>A0A448WVS2_9PLAT</name>
<reference evidence="7" key="1">
    <citation type="submission" date="2018-11" db="EMBL/GenBank/DDBJ databases">
        <authorList>
            <consortium name="Pathogen Informatics"/>
        </authorList>
    </citation>
    <scope>NUCLEOTIDE SEQUENCE</scope>
</reference>
<dbReference type="EC" id="2.1.1.221" evidence="1"/>
<dbReference type="GO" id="GO:0008168">
    <property type="term" value="F:methyltransferase activity"/>
    <property type="evidence" value="ECO:0007669"/>
    <property type="project" value="UniProtKB-KW"/>
</dbReference>
<comment type="caution">
    <text evidence="7">The sequence shown here is derived from an EMBL/GenBank/DDBJ whole genome shotgun (WGS) entry which is preliminary data.</text>
</comment>
<evidence type="ECO:0000256" key="5">
    <source>
        <dbReference type="ARBA" id="ARBA00048434"/>
    </source>
</evidence>
<proteinExistence type="predicted"/>
<dbReference type="Gene3D" id="3.40.1280.30">
    <property type="match status" value="1"/>
</dbReference>
<keyword evidence="2" id="KW-0489">Methyltransferase</keyword>